<comment type="caution">
    <text evidence="3">The sequence shown here is derived from an EMBL/GenBank/DDBJ whole genome shotgun (WGS) entry which is preliminary data.</text>
</comment>
<dbReference type="GO" id="GO:0003677">
    <property type="term" value="F:DNA binding"/>
    <property type="evidence" value="ECO:0007669"/>
    <property type="project" value="UniProtKB-KW"/>
</dbReference>
<feature type="domain" description="HTH cro/C1-type" evidence="2">
    <location>
        <begin position="29"/>
        <end position="69"/>
    </location>
</feature>
<organism evidence="3 4">
    <name type="scientific">Pararhodospirillum oryzae</name>
    <dbReference type="NCBI Taxonomy" id="478448"/>
    <lineage>
        <taxon>Bacteria</taxon>
        <taxon>Pseudomonadati</taxon>
        <taxon>Pseudomonadota</taxon>
        <taxon>Alphaproteobacteria</taxon>
        <taxon>Rhodospirillales</taxon>
        <taxon>Rhodospirillaceae</taxon>
        <taxon>Pararhodospirillum</taxon>
    </lineage>
</organism>
<dbReference type="OrthoDB" id="3174593at2"/>
<keyword evidence="1" id="KW-0238">DNA-binding</keyword>
<dbReference type="InterPro" id="IPR001387">
    <property type="entry name" value="Cro/C1-type_HTH"/>
</dbReference>
<evidence type="ECO:0000259" key="2">
    <source>
        <dbReference type="PROSITE" id="PS50943"/>
    </source>
</evidence>
<name>A0A512H7S7_9PROT</name>
<evidence type="ECO:0000256" key="1">
    <source>
        <dbReference type="ARBA" id="ARBA00023125"/>
    </source>
</evidence>
<dbReference type="InterPro" id="IPR013430">
    <property type="entry name" value="Toxin_antidote_HigA"/>
</dbReference>
<keyword evidence="4" id="KW-1185">Reference proteome</keyword>
<sequence length="106" mass="12118">MTEFLSPITPGEILKEEFMDPHELTCNHLARDIDVPANRISEIVAGRRAITADTALRLGVYFGIDARFWLNLQAEYDLQVARQKAAVNLEERIRPLNTREHRSVAM</sequence>
<dbReference type="PANTHER" id="PTHR36924">
    <property type="entry name" value="ANTITOXIN HIGA-1"/>
    <property type="match status" value="1"/>
</dbReference>
<evidence type="ECO:0000313" key="4">
    <source>
        <dbReference type="Proteomes" id="UP000321567"/>
    </source>
</evidence>
<dbReference type="Gene3D" id="1.10.260.40">
    <property type="entry name" value="lambda repressor-like DNA-binding domains"/>
    <property type="match status" value="1"/>
</dbReference>
<dbReference type="PROSITE" id="PS50943">
    <property type="entry name" value="HTH_CROC1"/>
    <property type="match status" value="1"/>
</dbReference>
<dbReference type="PANTHER" id="PTHR36924:SF1">
    <property type="entry name" value="ANTITOXIN HIGA-1"/>
    <property type="match status" value="1"/>
</dbReference>
<dbReference type="NCBIfam" id="TIGR02607">
    <property type="entry name" value="antidote_HigA"/>
    <property type="match status" value="1"/>
</dbReference>
<gene>
    <name evidence="3" type="ORF">ROR02_16400</name>
</gene>
<dbReference type="InterPro" id="IPR010982">
    <property type="entry name" value="Lambda_DNA-bd_dom_sf"/>
</dbReference>
<dbReference type="SUPFAM" id="SSF47413">
    <property type="entry name" value="lambda repressor-like DNA-binding domains"/>
    <property type="match status" value="1"/>
</dbReference>
<dbReference type="CDD" id="cd00093">
    <property type="entry name" value="HTH_XRE"/>
    <property type="match status" value="1"/>
</dbReference>
<dbReference type="RefSeq" id="WP_147163543.1">
    <property type="nucleotide sequence ID" value="NZ_BJZO01000038.1"/>
</dbReference>
<reference evidence="3 4" key="1">
    <citation type="submission" date="2019-07" db="EMBL/GenBank/DDBJ databases">
        <title>Whole genome shotgun sequence of Rhodospirillum oryzae NBRC 107573.</title>
        <authorList>
            <person name="Hosoyama A."/>
            <person name="Uohara A."/>
            <person name="Ohji S."/>
            <person name="Ichikawa N."/>
        </authorList>
    </citation>
    <scope>NUCLEOTIDE SEQUENCE [LARGE SCALE GENOMIC DNA]</scope>
    <source>
        <strain evidence="3 4">NBRC 107573</strain>
    </source>
</reference>
<evidence type="ECO:0000313" key="3">
    <source>
        <dbReference type="EMBL" id="GEO81509.1"/>
    </source>
</evidence>
<dbReference type="Proteomes" id="UP000321567">
    <property type="component" value="Unassembled WGS sequence"/>
</dbReference>
<accession>A0A512H7S7</accession>
<dbReference type="EMBL" id="BJZO01000038">
    <property type="protein sequence ID" value="GEO81509.1"/>
    <property type="molecule type" value="Genomic_DNA"/>
</dbReference>
<proteinExistence type="predicted"/>
<protein>
    <submittedName>
        <fullName evidence="3">Virulence associated protein</fullName>
    </submittedName>
</protein>
<dbReference type="AlphaFoldDB" id="A0A512H7S7"/>